<comment type="caution">
    <text evidence="1">The sequence shown here is derived from an EMBL/GenBank/DDBJ whole genome shotgun (WGS) entry which is preliminary data.</text>
</comment>
<dbReference type="EMBL" id="BAABME010003745">
    <property type="protein sequence ID" value="GAA0159990.1"/>
    <property type="molecule type" value="Genomic_DNA"/>
</dbReference>
<name>A0AAV3Q907_LITER</name>
<organism evidence="1 2">
    <name type="scientific">Lithospermum erythrorhizon</name>
    <name type="common">Purple gromwell</name>
    <name type="synonym">Lithospermum officinale var. erythrorhizon</name>
    <dbReference type="NCBI Taxonomy" id="34254"/>
    <lineage>
        <taxon>Eukaryota</taxon>
        <taxon>Viridiplantae</taxon>
        <taxon>Streptophyta</taxon>
        <taxon>Embryophyta</taxon>
        <taxon>Tracheophyta</taxon>
        <taxon>Spermatophyta</taxon>
        <taxon>Magnoliopsida</taxon>
        <taxon>eudicotyledons</taxon>
        <taxon>Gunneridae</taxon>
        <taxon>Pentapetalae</taxon>
        <taxon>asterids</taxon>
        <taxon>lamiids</taxon>
        <taxon>Boraginales</taxon>
        <taxon>Boraginaceae</taxon>
        <taxon>Boraginoideae</taxon>
        <taxon>Lithospermeae</taxon>
        <taxon>Lithospermum</taxon>
    </lineage>
</organism>
<dbReference type="Proteomes" id="UP001454036">
    <property type="component" value="Unassembled WGS sequence"/>
</dbReference>
<keyword evidence="2" id="KW-1185">Reference proteome</keyword>
<dbReference type="AlphaFoldDB" id="A0AAV3Q907"/>
<evidence type="ECO:0000313" key="2">
    <source>
        <dbReference type="Proteomes" id="UP001454036"/>
    </source>
</evidence>
<proteinExistence type="predicted"/>
<evidence type="ECO:0000313" key="1">
    <source>
        <dbReference type="EMBL" id="GAA0159990.1"/>
    </source>
</evidence>
<gene>
    <name evidence="1" type="ORF">LIER_16648</name>
</gene>
<sequence length="123" mass="13918">MSYLAGLFPLYRNTHLIPSDGILPQMQKDKSLEHENGDTFDASNFVDLDWLSSSGTLCEEDILERSMLINSPVTGFSSENVLHEVREASTSTSEYGTKVLAFTSYSFWFLPLAEHQIKDIYVM</sequence>
<reference evidence="1 2" key="1">
    <citation type="submission" date="2024-01" db="EMBL/GenBank/DDBJ databases">
        <title>The complete chloroplast genome sequence of Lithospermum erythrorhizon: insights into the phylogenetic relationship among Boraginaceae species and the maternal lineages of purple gromwells.</title>
        <authorList>
            <person name="Okada T."/>
            <person name="Watanabe K."/>
        </authorList>
    </citation>
    <scope>NUCLEOTIDE SEQUENCE [LARGE SCALE GENOMIC DNA]</scope>
</reference>
<protein>
    <submittedName>
        <fullName evidence="1">Uncharacterized protein</fullName>
    </submittedName>
</protein>
<accession>A0AAV3Q907</accession>